<dbReference type="PANTHER" id="PTHR33437:SF2">
    <property type="entry name" value="OS06G0361200 PROTEIN"/>
    <property type="match status" value="1"/>
</dbReference>
<evidence type="ECO:0000313" key="2">
    <source>
        <dbReference type="Proteomes" id="UP000321393"/>
    </source>
</evidence>
<dbReference type="AlphaFoldDB" id="A0A5A7UB76"/>
<sequence>MAGLTMVLEPSEVGLVITGRRWSFDVSGNGLFLAAFAVHSNVLISLESGLVNFHGFSRKQAENPKVFGQRSRQEENQSMKTLKVDHPRRLKLLWRYKLSSKTPISRISSASLPQSKRKHPAERESEDQILEIEPHRIKSIRSKGITQKQDQGSNVAQSILKQLMESLKAGIVLKENPLYDNCDSASSKSKKETHPDVMSIMMADITVEAAMVEIERKVNFLMKVVEERDHEITALREQMRTRETAESSQTPVVKAMIKDMIANSIRAQYRGPLQTSFMYFKSYIKRIDNLRMPLGYQPLKFQQFDGKGNPKHHIAHFVKTYENAGSRGDQLVKQFVRSLKGNAFEWYTDLEPEVIDS</sequence>
<accession>A0A5A7UB76</accession>
<proteinExistence type="predicted"/>
<organism evidence="1 2">
    <name type="scientific">Cucumis melo var. makuwa</name>
    <name type="common">Oriental melon</name>
    <dbReference type="NCBI Taxonomy" id="1194695"/>
    <lineage>
        <taxon>Eukaryota</taxon>
        <taxon>Viridiplantae</taxon>
        <taxon>Streptophyta</taxon>
        <taxon>Embryophyta</taxon>
        <taxon>Tracheophyta</taxon>
        <taxon>Spermatophyta</taxon>
        <taxon>Magnoliopsida</taxon>
        <taxon>eudicotyledons</taxon>
        <taxon>Gunneridae</taxon>
        <taxon>Pentapetalae</taxon>
        <taxon>rosids</taxon>
        <taxon>fabids</taxon>
        <taxon>Cucurbitales</taxon>
        <taxon>Cucurbitaceae</taxon>
        <taxon>Benincaseae</taxon>
        <taxon>Cucumis</taxon>
    </lineage>
</organism>
<reference evidence="1 2" key="1">
    <citation type="submission" date="2019-08" db="EMBL/GenBank/DDBJ databases">
        <title>Draft genome sequences of two oriental melons (Cucumis melo L. var makuwa).</title>
        <authorList>
            <person name="Kwon S.-Y."/>
        </authorList>
    </citation>
    <scope>NUCLEOTIDE SEQUENCE [LARGE SCALE GENOMIC DNA]</scope>
    <source>
        <strain evidence="2">cv. SW 3</strain>
        <tissue evidence="1">Leaf</tissue>
    </source>
</reference>
<evidence type="ECO:0000313" key="1">
    <source>
        <dbReference type="EMBL" id="KAA0053193.1"/>
    </source>
</evidence>
<dbReference type="PANTHER" id="PTHR33437">
    <property type="entry name" value="OS06G0361200 PROTEIN"/>
    <property type="match status" value="1"/>
</dbReference>
<dbReference type="Proteomes" id="UP000321393">
    <property type="component" value="Unassembled WGS sequence"/>
</dbReference>
<name>A0A5A7UB76_CUCMM</name>
<dbReference type="EMBL" id="SSTE01009679">
    <property type="protein sequence ID" value="KAA0053193.1"/>
    <property type="molecule type" value="Genomic_DNA"/>
</dbReference>
<protein>
    <submittedName>
        <fullName evidence="1">Ty3-gypsy retrotransposon protein</fullName>
    </submittedName>
</protein>
<gene>
    <name evidence="1" type="ORF">E6C27_scaffold1192G00160</name>
</gene>
<comment type="caution">
    <text evidence="1">The sequence shown here is derived from an EMBL/GenBank/DDBJ whole genome shotgun (WGS) entry which is preliminary data.</text>
</comment>